<dbReference type="InterPro" id="IPR055768">
    <property type="entry name" value="DUF7344"/>
</dbReference>
<keyword evidence="3" id="KW-1185">Reference proteome</keyword>
<proteinExistence type="predicted"/>
<evidence type="ECO:0000313" key="3">
    <source>
        <dbReference type="Proteomes" id="UP000219453"/>
    </source>
</evidence>
<name>A0A285N7U1_NATPI</name>
<protein>
    <recommendedName>
        <fullName evidence="1">DUF7344 domain-containing protein</fullName>
    </recommendedName>
</protein>
<evidence type="ECO:0000313" key="2">
    <source>
        <dbReference type="EMBL" id="SNZ05388.1"/>
    </source>
</evidence>
<dbReference type="EMBL" id="OBEJ01000001">
    <property type="protein sequence ID" value="SNZ05388.1"/>
    <property type="molecule type" value="Genomic_DNA"/>
</dbReference>
<sequence length="122" mass="13591">MTQLSTDGLDLSPDQVYDVLGHPYRRHTLCVLHSRPGSVDLTELATAVSARCDEQTPVEVDDTERHTVLVELHHNHVPRLRSVGLVAYNPAESGAVELVGDIEPLLPTLRSEDDDLQQYRLD</sequence>
<dbReference type="Proteomes" id="UP000219453">
    <property type="component" value="Unassembled WGS sequence"/>
</dbReference>
<organism evidence="2 3">
    <name type="scientific">Natronoarchaeum philippinense</name>
    <dbReference type="NCBI Taxonomy" id="558529"/>
    <lineage>
        <taxon>Archaea</taxon>
        <taxon>Methanobacteriati</taxon>
        <taxon>Methanobacteriota</taxon>
        <taxon>Stenosarchaea group</taxon>
        <taxon>Halobacteria</taxon>
        <taxon>Halobacteriales</taxon>
        <taxon>Natronoarchaeaceae</taxon>
    </lineage>
</organism>
<accession>A0A285N7U1</accession>
<reference evidence="3" key="1">
    <citation type="submission" date="2017-09" db="EMBL/GenBank/DDBJ databases">
        <authorList>
            <person name="Varghese N."/>
            <person name="Submissions S."/>
        </authorList>
    </citation>
    <scope>NUCLEOTIDE SEQUENCE [LARGE SCALE GENOMIC DNA]</scope>
    <source>
        <strain evidence="3">DSM 27208</strain>
    </source>
</reference>
<gene>
    <name evidence="2" type="ORF">SAMN06269185_0844</name>
</gene>
<feature type="domain" description="DUF7344" evidence="1">
    <location>
        <begin position="17"/>
        <end position="92"/>
    </location>
</feature>
<dbReference type="Pfam" id="PF24035">
    <property type="entry name" value="DUF7344"/>
    <property type="match status" value="1"/>
</dbReference>
<evidence type="ECO:0000259" key="1">
    <source>
        <dbReference type="Pfam" id="PF24035"/>
    </source>
</evidence>
<dbReference type="AlphaFoldDB" id="A0A285N7U1"/>